<evidence type="ECO:0000259" key="8">
    <source>
        <dbReference type="PROSITE" id="PS50156"/>
    </source>
</evidence>
<dbReference type="PANTHER" id="PTHR10796">
    <property type="entry name" value="PATCHED-RELATED"/>
    <property type="match status" value="1"/>
</dbReference>
<protein>
    <submittedName>
        <fullName evidence="10">SSD domain-containing protein</fullName>
    </submittedName>
</protein>
<keyword evidence="4 7" id="KW-1133">Transmembrane helix</keyword>
<comment type="subcellular location">
    <subcellularLocation>
        <location evidence="1">Membrane</location>
        <topology evidence="1">Multi-pass membrane protein</topology>
    </subcellularLocation>
</comment>
<dbReference type="SUPFAM" id="SSF82866">
    <property type="entry name" value="Multidrug efflux transporter AcrB transmembrane domain"/>
    <property type="match status" value="1"/>
</dbReference>
<evidence type="ECO:0000256" key="3">
    <source>
        <dbReference type="ARBA" id="ARBA00022692"/>
    </source>
</evidence>
<feature type="transmembrane region" description="Helical" evidence="7">
    <location>
        <begin position="117"/>
        <end position="135"/>
    </location>
</feature>
<dbReference type="OMA" id="MIDAWVE"/>
<feature type="transmembrane region" description="Helical" evidence="7">
    <location>
        <begin position="164"/>
        <end position="187"/>
    </location>
</feature>
<evidence type="ECO:0000256" key="2">
    <source>
        <dbReference type="ARBA" id="ARBA00005585"/>
    </source>
</evidence>
<dbReference type="PROSITE" id="PS50156">
    <property type="entry name" value="SSD"/>
    <property type="match status" value="1"/>
</dbReference>
<dbReference type="GO" id="GO:0005886">
    <property type="term" value="C:plasma membrane"/>
    <property type="evidence" value="ECO:0007669"/>
    <property type="project" value="TreeGrafter"/>
</dbReference>
<evidence type="ECO:0000256" key="7">
    <source>
        <dbReference type="SAM" id="Phobius"/>
    </source>
</evidence>
<dbReference type="GO" id="GO:0006897">
    <property type="term" value="P:endocytosis"/>
    <property type="evidence" value="ECO:0007669"/>
    <property type="project" value="TreeGrafter"/>
</dbReference>
<dbReference type="Pfam" id="PF02460">
    <property type="entry name" value="Patched"/>
    <property type="match status" value="1"/>
</dbReference>
<organism evidence="9 10">
    <name type="scientific">Romanomermis culicivorax</name>
    <name type="common">Nematode worm</name>
    <dbReference type="NCBI Taxonomy" id="13658"/>
    <lineage>
        <taxon>Eukaryota</taxon>
        <taxon>Metazoa</taxon>
        <taxon>Ecdysozoa</taxon>
        <taxon>Nematoda</taxon>
        <taxon>Enoplea</taxon>
        <taxon>Dorylaimia</taxon>
        <taxon>Mermithida</taxon>
        <taxon>Mermithoidea</taxon>
        <taxon>Mermithidae</taxon>
        <taxon>Romanomermis</taxon>
    </lineage>
</organism>
<comment type="similarity">
    <text evidence="2">Belongs to the patched family.</text>
</comment>
<keyword evidence="3 7" id="KW-0812">Transmembrane</keyword>
<proteinExistence type="inferred from homology"/>
<evidence type="ECO:0000256" key="6">
    <source>
        <dbReference type="ARBA" id="ARBA00023180"/>
    </source>
</evidence>
<dbReference type="Gene3D" id="1.20.1640.10">
    <property type="entry name" value="Multidrug efflux transporter AcrB transmembrane domain"/>
    <property type="match status" value="1"/>
</dbReference>
<dbReference type="PANTHER" id="PTHR10796:SF92">
    <property type="entry name" value="PATCHED-RELATED, ISOFORM A"/>
    <property type="match status" value="1"/>
</dbReference>
<dbReference type="GO" id="GO:0018996">
    <property type="term" value="P:molting cycle, collagen and cuticulin-based cuticle"/>
    <property type="evidence" value="ECO:0007669"/>
    <property type="project" value="TreeGrafter"/>
</dbReference>
<name>A0A915HVW1_ROMCU</name>
<accession>A0A915HVW1</accession>
<evidence type="ECO:0000313" key="10">
    <source>
        <dbReference type="WBParaSite" id="nRc.2.0.1.t05481-RA"/>
    </source>
</evidence>
<dbReference type="Proteomes" id="UP000887565">
    <property type="component" value="Unplaced"/>
</dbReference>
<keyword evidence="5 7" id="KW-0472">Membrane</keyword>
<reference evidence="10" key="1">
    <citation type="submission" date="2022-11" db="UniProtKB">
        <authorList>
            <consortium name="WormBaseParasite"/>
        </authorList>
    </citation>
    <scope>IDENTIFICATION</scope>
</reference>
<feature type="transmembrane region" description="Helical" evidence="7">
    <location>
        <begin position="255"/>
        <end position="272"/>
    </location>
</feature>
<evidence type="ECO:0000313" key="9">
    <source>
        <dbReference type="Proteomes" id="UP000887565"/>
    </source>
</evidence>
<dbReference type="AlphaFoldDB" id="A0A915HVW1"/>
<evidence type="ECO:0000256" key="5">
    <source>
        <dbReference type="ARBA" id="ARBA00023136"/>
    </source>
</evidence>
<sequence>MLSGLVQIFILDSNQTNTGICSAQKTVQNMFFRASVLGGVELIDGQGHFNVVRSMRLSYHLMQDPPEINSYSIQWKYAFQHYVTEVFQSNLIQVGIYHSDSINQGLKEIADRFAPEFVFTFAVLSIFCVCCSFVLKDEKYYVENDGQKIARTRTAIDWVRSKPALAVLGIVSAGMAIGTAIGLCLLFQSEYNSIITIGVNDMFIMTNAWHRTKRSDPTDRRLSEVMSEAAVAVTITSFTDVFSFAIGTWNSLPGIIMFCQYTAVALLMDYLYQITFYSAAIAIYGDMEREGFHCLFYKKVMNVAENDSQPNKSVVNKQVDDSLPLPDVANVEGKSHDQKECQHKDPLLNRFFRHYYGPFLMHPATKFGIVIVFFLYLAVSFYGCYIIQEGLQPQKLVLRSHYLHKYFQMMDDFWAEGMQAHIVVNNPPNLTSVLNRRRIFEMVASFENTSHSLASNATLFFLKEYTRYLTDLRVRRDDTKEIWEDKLKIWLRFTGGRPFWETDIRWGDPAKVYMLFQKSAYVFENLLDMIDAWVEVLANAALLEIRKSIAIVSL</sequence>
<dbReference type="WBParaSite" id="nRc.2.0.1.t05481-RA">
    <property type="protein sequence ID" value="nRc.2.0.1.t05481-RA"/>
    <property type="gene ID" value="nRc.2.0.1.g05481"/>
</dbReference>
<keyword evidence="6" id="KW-0325">Glycoprotein</keyword>
<feature type="domain" description="SSD" evidence="8">
    <location>
        <begin position="156"/>
        <end position="283"/>
    </location>
</feature>
<dbReference type="GO" id="GO:0030659">
    <property type="term" value="C:cytoplasmic vesicle membrane"/>
    <property type="evidence" value="ECO:0007669"/>
    <property type="project" value="TreeGrafter"/>
</dbReference>
<keyword evidence="9" id="KW-1185">Reference proteome</keyword>
<evidence type="ECO:0000256" key="4">
    <source>
        <dbReference type="ARBA" id="ARBA00022989"/>
    </source>
</evidence>
<evidence type="ECO:0000256" key="1">
    <source>
        <dbReference type="ARBA" id="ARBA00004141"/>
    </source>
</evidence>
<dbReference type="InterPro" id="IPR003392">
    <property type="entry name" value="PTHD_SSD"/>
</dbReference>
<feature type="transmembrane region" description="Helical" evidence="7">
    <location>
        <begin position="367"/>
        <end position="388"/>
    </location>
</feature>
<dbReference type="InterPro" id="IPR051697">
    <property type="entry name" value="Patched_domain-protein"/>
</dbReference>
<dbReference type="InterPro" id="IPR000731">
    <property type="entry name" value="SSD"/>
</dbReference>